<dbReference type="InterPro" id="IPR020594">
    <property type="entry name" value="Ribosomal_bL9_bac/chp"/>
</dbReference>
<dbReference type="GO" id="GO:0006412">
    <property type="term" value="P:translation"/>
    <property type="evidence" value="ECO:0007669"/>
    <property type="project" value="UniProtKB-UniRule"/>
</dbReference>
<dbReference type="Gene3D" id="3.10.430.100">
    <property type="entry name" value="Ribosomal protein L9, C-terminal domain"/>
    <property type="match status" value="1"/>
</dbReference>
<evidence type="ECO:0000259" key="8">
    <source>
        <dbReference type="Pfam" id="PF01281"/>
    </source>
</evidence>
<comment type="similarity">
    <text evidence="1 7">Belongs to the bacterial ribosomal protein bL9 family.</text>
</comment>
<dbReference type="SUPFAM" id="SSF55658">
    <property type="entry name" value="L9 N-domain-like"/>
    <property type="match status" value="1"/>
</dbReference>
<dbReference type="NCBIfam" id="TIGR00158">
    <property type="entry name" value="L9"/>
    <property type="match status" value="1"/>
</dbReference>
<dbReference type="InterPro" id="IPR009027">
    <property type="entry name" value="Ribosomal_bL9/RNase_H1_N"/>
</dbReference>
<evidence type="ECO:0000256" key="4">
    <source>
        <dbReference type="ARBA" id="ARBA00022980"/>
    </source>
</evidence>
<dbReference type="Pfam" id="PF01281">
    <property type="entry name" value="Ribosomal_L9_N"/>
    <property type="match status" value="1"/>
</dbReference>
<dbReference type="AlphaFoldDB" id="A0A926D5D3"/>
<evidence type="ECO:0000256" key="2">
    <source>
        <dbReference type="ARBA" id="ARBA00022730"/>
    </source>
</evidence>
<dbReference type="HAMAP" id="MF_00503">
    <property type="entry name" value="Ribosomal_bL9"/>
    <property type="match status" value="1"/>
</dbReference>
<keyword evidence="3 7" id="KW-0694">RNA-binding</keyword>
<evidence type="ECO:0000313" key="11">
    <source>
        <dbReference type="Proteomes" id="UP000623172"/>
    </source>
</evidence>
<reference evidence="10" key="1">
    <citation type="submission" date="2020-08" db="EMBL/GenBank/DDBJ databases">
        <title>Genome public.</title>
        <authorList>
            <person name="Liu C."/>
            <person name="Sun Q."/>
        </authorList>
    </citation>
    <scope>NUCLEOTIDE SEQUENCE</scope>
    <source>
        <strain evidence="10">NSJ-53</strain>
    </source>
</reference>
<organism evidence="10 11">
    <name type="scientific">Gehongia tenuis</name>
    <dbReference type="NCBI Taxonomy" id="2763655"/>
    <lineage>
        <taxon>Bacteria</taxon>
        <taxon>Bacillati</taxon>
        <taxon>Bacillota</taxon>
        <taxon>Clostridia</taxon>
        <taxon>Christensenellales</taxon>
        <taxon>Christensenellaceae</taxon>
        <taxon>Gehongia</taxon>
    </lineage>
</organism>
<dbReference type="GO" id="GO:0005840">
    <property type="term" value="C:ribosome"/>
    <property type="evidence" value="ECO:0007669"/>
    <property type="project" value="UniProtKB-KW"/>
</dbReference>
<keyword evidence="2 7" id="KW-0699">rRNA-binding</keyword>
<proteinExistence type="inferred from homology"/>
<feature type="domain" description="Large ribosomal subunit protein bL9 C-terminal" evidence="9">
    <location>
        <begin position="64"/>
        <end position="147"/>
    </location>
</feature>
<evidence type="ECO:0000313" key="10">
    <source>
        <dbReference type="EMBL" id="MBC8532043.1"/>
    </source>
</evidence>
<comment type="function">
    <text evidence="7">Binds to the 23S rRNA.</text>
</comment>
<dbReference type="PANTHER" id="PTHR21368">
    <property type="entry name" value="50S RIBOSOMAL PROTEIN L9"/>
    <property type="match status" value="1"/>
</dbReference>
<accession>A0A926D5D3</accession>
<dbReference type="SUPFAM" id="SSF55653">
    <property type="entry name" value="Ribosomal protein L9 C-domain"/>
    <property type="match status" value="1"/>
</dbReference>
<comment type="caution">
    <text evidence="10">The sequence shown here is derived from an EMBL/GenBank/DDBJ whole genome shotgun (WGS) entry which is preliminary data.</text>
</comment>
<dbReference type="Pfam" id="PF03948">
    <property type="entry name" value="Ribosomal_L9_C"/>
    <property type="match status" value="1"/>
</dbReference>
<dbReference type="EMBL" id="JACRSR010000004">
    <property type="protein sequence ID" value="MBC8532043.1"/>
    <property type="molecule type" value="Genomic_DNA"/>
</dbReference>
<feature type="domain" description="Ribosomal protein L9" evidence="8">
    <location>
        <begin position="1"/>
        <end position="46"/>
    </location>
</feature>
<dbReference type="FunFam" id="3.40.5.10:FF:000002">
    <property type="entry name" value="50S ribosomal protein L9"/>
    <property type="match status" value="1"/>
</dbReference>
<keyword evidence="11" id="KW-1185">Reference proteome</keyword>
<dbReference type="GO" id="GO:0003735">
    <property type="term" value="F:structural constituent of ribosome"/>
    <property type="evidence" value="ECO:0007669"/>
    <property type="project" value="InterPro"/>
</dbReference>
<dbReference type="InterPro" id="IPR036935">
    <property type="entry name" value="Ribosomal_bL9_N_sf"/>
</dbReference>
<dbReference type="RefSeq" id="WP_249317031.1">
    <property type="nucleotide sequence ID" value="NZ_JACRSR010000004.1"/>
</dbReference>
<dbReference type="InterPro" id="IPR000244">
    <property type="entry name" value="Ribosomal_bL9"/>
</dbReference>
<keyword evidence="5 7" id="KW-0687">Ribonucleoprotein</keyword>
<dbReference type="GO" id="GO:1990904">
    <property type="term" value="C:ribonucleoprotein complex"/>
    <property type="evidence" value="ECO:0007669"/>
    <property type="project" value="UniProtKB-KW"/>
</dbReference>
<evidence type="ECO:0000259" key="9">
    <source>
        <dbReference type="Pfam" id="PF03948"/>
    </source>
</evidence>
<dbReference type="GO" id="GO:0019843">
    <property type="term" value="F:rRNA binding"/>
    <property type="evidence" value="ECO:0007669"/>
    <property type="project" value="UniProtKB-UniRule"/>
</dbReference>
<protein>
    <recommendedName>
        <fullName evidence="6 7">Large ribosomal subunit protein bL9</fullName>
    </recommendedName>
</protein>
<dbReference type="InterPro" id="IPR020069">
    <property type="entry name" value="Ribosomal_bL9_C"/>
</dbReference>
<evidence type="ECO:0000256" key="1">
    <source>
        <dbReference type="ARBA" id="ARBA00010605"/>
    </source>
</evidence>
<dbReference type="Gene3D" id="3.40.5.10">
    <property type="entry name" value="Ribosomal protein L9, N-terminal domain"/>
    <property type="match status" value="1"/>
</dbReference>
<evidence type="ECO:0000256" key="7">
    <source>
        <dbReference type="HAMAP-Rule" id="MF_00503"/>
    </source>
</evidence>
<dbReference type="Proteomes" id="UP000623172">
    <property type="component" value="Unassembled WGS sequence"/>
</dbReference>
<sequence>MKVILLKDVKGSGKKDDIINVSDGYARNYLIPRGLASEATAGNLNSINNKKAAVAHHEEMERQNAAALAKDIDKMTVVVKGKCGENGKLFGSITAKEISAVLKEQHKLDIDKKKIEVGDAIKALGEYSFTVRLYPGITGKLKVSVEAQ</sequence>
<evidence type="ECO:0000256" key="5">
    <source>
        <dbReference type="ARBA" id="ARBA00023274"/>
    </source>
</evidence>
<keyword evidence="4 7" id="KW-0689">Ribosomal protein</keyword>
<dbReference type="InterPro" id="IPR036791">
    <property type="entry name" value="Ribosomal_bL9_C_sf"/>
</dbReference>
<evidence type="ECO:0000256" key="6">
    <source>
        <dbReference type="ARBA" id="ARBA00035292"/>
    </source>
</evidence>
<dbReference type="InterPro" id="IPR020070">
    <property type="entry name" value="Ribosomal_bL9_N"/>
</dbReference>
<gene>
    <name evidence="7" type="primary">rplI</name>
    <name evidence="10" type="ORF">H8696_09310</name>
</gene>
<evidence type="ECO:0000256" key="3">
    <source>
        <dbReference type="ARBA" id="ARBA00022884"/>
    </source>
</evidence>
<name>A0A926D5D3_9FIRM</name>